<feature type="compositionally biased region" description="Polar residues" evidence="1">
    <location>
        <begin position="151"/>
        <end position="161"/>
    </location>
</feature>
<organism evidence="3 4">
    <name type="scientific">Schizothecium vesticola</name>
    <dbReference type="NCBI Taxonomy" id="314040"/>
    <lineage>
        <taxon>Eukaryota</taxon>
        <taxon>Fungi</taxon>
        <taxon>Dikarya</taxon>
        <taxon>Ascomycota</taxon>
        <taxon>Pezizomycotina</taxon>
        <taxon>Sordariomycetes</taxon>
        <taxon>Sordariomycetidae</taxon>
        <taxon>Sordariales</taxon>
        <taxon>Schizotheciaceae</taxon>
        <taxon>Schizothecium</taxon>
    </lineage>
</organism>
<proteinExistence type="predicted"/>
<accession>A0AA40KA19</accession>
<dbReference type="AlphaFoldDB" id="A0AA40KA19"/>
<dbReference type="Proteomes" id="UP001172155">
    <property type="component" value="Unassembled WGS sequence"/>
</dbReference>
<feature type="chain" id="PRO_5041200613" description="GPI anchored protein" evidence="2">
    <location>
        <begin position="21"/>
        <end position="186"/>
    </location>
</feature>
<comment type="caution">
    <text evidence="3">The sequence shown here is derived from an EMBL/GenBank/DDBJ whole genome shotgun (WGS) entry which is preliminary data.</text>
</comment>
<gene>
    <name evidence="3" type="ORF">B0T18DRAFT_402117</name>
</gene>
<keyword evidence="4" id="KW-1185">Reference proteome</keyword>
<feature type="region of interest" description="Disordered" evidence="1">
    <location>
        <begin position="126"/>
        <end position="161"/>
    </location>
</feature>
<sequence length="186" mass="18541">MHHAIALLLILSFGFNFVHGAQPARRVSAHPALLPELGFSPALDLEARQTRSCDSGESRCGSSCMPSSASCCDSSEGTFCPSGYNCDGDGCCETGKRCSGSGIGCPKGSELCGLALDCVVEGTCPGKGSGSGSGTTTTSSTRIIPSSTGTAASTQSNSTSGNDGSGLLAPVGYALLTALWATSLTA</sequence>
<dbReference type="EMBL" id="JAUKUD010000002">
    <property type="protein sequence ID" value="KAK0751261.1"/>
    <property type="molecule type" value="Genomic_DNA"/>
</dbReference>
<evidence type="ECO:0008006" key="5">
    <source>
        <dbReference type="Google" id="ProtNLM"/>
    </source>
</evidence>
<keyword evidence="2" id="KW-0732">Signal</keyword>
<evidence type="ECO:0000313" key="4">
    <source>
        <dbReference type="Proteomes" id="UP001172155"/>
    </source>
</evidence>
<feature type="signal peptide" evidence="2">
    <location>
        <begin position="1"/>
        <end position="20"/>
    </location>
</feature>
<name>A0AA40KA19_9PEZI</name>
<protein>
    <recommendedName>
        <fullName evidence="5">GPI anchored protein</fullName>
    </recommendedName>
</protein>
<feature type="compositionally biased region" description="Low complexity" evidence="1">
    <location>
        <begin position="134"/>
        <end position="150"/>
    </location>
</feature>
<evidence type="ECO:0000256" key="1">
    <source>
        <dbReference type="SAM" id="MobiDB-lite"/>
    </source>
</evidence>
<reference evidence="3" key="1">
    <citation type="submission" date="2023-06" db="EMBL/GenBank/DDBJ databases">
        <title>Genome-scale phylogeny and comparative genomics of the fungal order Sordariales.</title>
        <authorList>
            <consortium name="Lawrence Berkeley National Laboratory"/>
            <person name="Hensen N."/>
            <person name="Bonometti L."/>
            <person name="Westerberg I."/>
            <person name="Brannstrom I.O."/>
            <person name="Guillou S."/>
            <person name="Cros-Aarteil S."/>
            <person name="Calhoun S."/>
            <person name="Haridas S."/>
            <person name="Kuo A."/>
            <person name="Mondo S."/>
            <person name="Pangilinan J."/>
            <person name="Riley R."/>
            <person name="LaButti K."/>
            <person name="Andreopoulos B."/>
            <person name="Lipzen A."/>
            <person name="Chen C."/>
            <person name="Yanf M."/>
            <person name="Daum C."/>
            <person name="Ng V."/>
            <person name="Clum A."/>
            <person name="Steindorff A."/>
            <person name="Ohm R."/>
            <person name="Martin F."/>
            <person name="Silar P."/>
            <person name="Natvig D."/>
            <person name="Lalanne C."/>
            <person name="Gautier V."/>
            <person name="Ament-velasquez S.L."/>
            <person name="Kruys A."/>
            <person name="Hutchinson M.I."/>
            <person name="Powell A.J."/>
            <person name="Barry K."/>
            <person name="Miller A.N."/>
            <person name="Grigoriev I.V."/>
            <person name="Debuchy R."/>
            <person name="Gladieux P."/>
            <person name="Thoren M.H."/>
            <person name="Johannesson H."/>
        </authorList>
    </citation>
    <scope>NUCLEOTIDE SEQUENCE</scope>
    <source>
        <strain evidence="3">SMH3187-1</strain>
    </source>
</reference>
<evidence type="ECO:0000256" key="2">
    <source>
        <dbReference type="SAM" id="SignalP"/>
    </source>
</evidence>
<evidence type="ECO:0000313" key="3">
    <source>
        <dbReference type="EMBL" id="KAK0751261.1"/>
    </source>
</evidence>